<gene>
    <name evidence="1" type="ORF">Ciccas_014342</name>
</gene>
<accession>A0ABD2PL76</accession>
<dbReference type="Proteomes" id="UP001626550">
    <property type="component" value="Unassembled WGS sequence"/>
</dbReference>
<comment type="caution">
    <text evidence="1">The sequence shown here is derived from an EMBL/GenBank/DDBJ whole genome shotgun (WGS) entry which is preliminary data.</text>
</comment>
<name>A0ABD2PL76_9PLAT</name>
<sequence length="346" mass="40059">MSIFSRQLSDDWCEINITGDVVRNEDVAFFIDTANDQSDDEADDIPSNDIGLKRFATMNNLSSSDANEIKRIERSMSNIRWEDTLGERIRASLSNLALYIFGKPRTEDTFASHVDSRIWVQDDNVEDVEHSTNELSDDQLTDVTSNLESSKSLNRLSVPNANEGKKVKKRNPLKKIFNGIKRSVSKLDLSTSSKPRREDTFASHVDSRIWVQDDSRGFRYRQILIKPPTTHSPYMLNRSQIQLKGSDREPNKFTKRLHGLLLAATIHRSGKKSYDWYEEMNKFLAGAFEGYGLYRNCLEFLPPGTVPRESLQKFEQERITSREFQADEHEQFHNYVHDMLFRDLSY</sequence>
<feature type="non-terminal residue" evidence="1">
    <location>
        <position position="346"/>
    </location>
</feature>
<organism evidence="1 2">
    <name type="scientific">Cichlidogyrus casuarinus</name>
    <dbReference type="NCBI Taxonomy" id="1844966"/>
    <lineage>
        <taxon>Eukaryota</taxon>
        <taxon>Metazoa</taxon>
        <taxon>Spiralia</taxon>
        <taxon>Lophotrochozoa</taxon>
        <taxon>Platyhelminthes</taxon>
        <taxon>Monogenea</taxon>
        <taxon>Monopisthocotylea</taxon>
        <taxon>Dactylogyridea</taxon>
        <taxon>Ancyrocephalidae</taxon>
        <taxon>Cichlidogyrus</taxon>
    </lineage>
</organism>
<dbReference type="AlphaFoldDB" id="A0ABD2PL76"/>
<evidence type="ECO:0000313" key="2">
    <source>
        <dbReference type="Proteomes" id="UP001626550"/>
    </source>
</evidence>
<keyword evidence="2" id="KW-1185">Reference proteome</keyword>
<reference evidence="1 2" key="1">
    <citation type="submission" date="2024-11" db="EMBL/GenBank/DDBJ databases">
        <title>Adaptive evolution of stress response genes in parasites aligns with host niche diversity.</title>
        <authorList>
            <person name="Hahn C."/>
            <person name="Resl P."/>
        </authorList>
    </citation>
    <scope>NUCLEOTIDE SEQUENCE [LARGE SCALE GENOMIC DNA]</scope>
    <source>
        <strain evidence="1">EGGRZ-B1_66</strain>
        <tissue evidence="1">Body</tissue>
    </source>
</reference>
<evidence type="ECO:0000313" key="1">
    <source>
        <dbReference type="EMBL" id="KAL3307151.1"/>
    </source>
</evidence>
<dbReference type="EMBL" id="JBJKFK010008169">
    <property type="protein sequence ID" value="KAL3307151.1"/>
    <property type="molecule type" value="Genomic_DNA"/>
</dbReference>
<protein>
    <submittedName>
        <fullName evidence="1">Uncharacterized protein</fullName>
    </submittedName>
</protein>
<proteinExistence type="predicted"/>